<reference evidence="1 2" key="1">
    <citation type="journal article" date="2018" name="Front. Microbiol.">
        <title>Conversion of Methionine to Cysteine in Lactobacillus paracasei Depends on the Highly Mobile cysK-ctl-cysE Gene Cluster.</title>
        <authorList>
            <person name="Wuthrich D."/>
            <person name="Irmler S."/>
            <person name="Berthoud H."/>
            <person name="Guggenbuhl B."/>
            <person name="Eugster E."/>
            <person name="Bruggmann R."/>
        </authorList>
    </citation>
    <scope>NUCLEOTIDE SEQUENCE [LARGE SCALE GENOMIC DNA]</scope>
    <source>
        <strain evidence="1 2">FAM6012</strain>
    </source>
</reference>
<gene>
    <name evidence="1" type="ORF">FAM6012_01811</name>
</gene>
<dbReference type="EMBL" id="LKGI01000066">
    <property type="protein sequence ID" value="RNE30025.1"/>
    <property type="molecule type" value="Genomic_DNA"/>
</dbReference>
<protein>
    <submittedName>
        <fullName evidence="1">Uncharacterized protein</fullName>
    </submittedName>
</protein>
<accession>A0A8B3GUW5</accession>
<evidence type="ECO:0000313" key="2">
    <source>
        <dbReference type="Proteomes" id="UP000284123"/>
    </source>
</evidence>
<proteinExistence type="predicted"/>
<dbReference type="Proteomes" id="UP000284123">
    <property type="component" value="Unassembled WGS sequence"/>
</dbReference>
<evidence type="ECO:0000313" key="1">
    <source>
        <dbReference type="EMBL" id="RNE30025.1"/>
    </source>
</evidence>
<organism evidence="1 2">
    <name type="scientific">Lacticaseibacillus paracasei</name>
    <name type="common">Lactobacillus paracasei</name>
    <dbReference type="NCBI Taxonomy" id="1597"/>
    <lineage>
        <taxon>Bacteria</taxon>
        <taxon>Bacillati</taxon>
        <taxon>Bacillota</taxon>
        <taxon>Bacilli</taxon>
        <taxon>Lactobacillales</taxon>
        <taxon>Lactobacillaceae</taxon>
        <taxon>Lacticaseibacillus</taxon>
    </lineage>
</organism>
<dbReference type="AlphaFoldDB" id="A0A8B3GUW5"/>
<sequence length="48" mass="5459">MIPMAFACMNGSGRAFGLDKWVVPYLQKVFGKWRYGTPRSLYGTDTLK</sequence>
<comment type="caution">
    <text evidence="1">The sequence shown here is derived from an EMBL/GenBank/DDBJ whole genome shotgun (WGS) entry which is preliminary data.</text>
</comment>
<name>A0A8B3GUW5_LACPA</name>